<dbReference type="PANTHER" id="PTHR10039">
    <property type="entry name" value="AMELOGENIN"/>
    <property type="match status" value="1"/>
</dbReference>
<evidence type="ECO:0000313" key="5">
    <source>
        <dbReference type="EMBL" id="KAF9480554.1"/>
    </source>
</evidence>
<dbReference type="InterPro" id="IPR002110">
    <property type="entry name" value="Ankyrin_rpt"/>
</dbReference>
<dbReference type="InterPro" id="IPR027417">
    <property type="entry name" value="P-loop_NTPase"/>
</dbReference>
<dbReference type="Pfam" id="PF24883">
    <property type="entry name" value="NPHP3_N"/>
    <property type="match status" value="1"/>
</dbReference>
<keyword evidence="6" id="KW-1185">Reference proteome</keyword>
<evidence type="ECO:0008006" key="7">
    <source>
        <dbReference type="Google" id="ProtNLM"/>
    </source>
</evidence>
<dbReference type="Gene3D" id="1.25.40.20">
    <property type="entry name" value="Ankyrin repeat-containing domain"/>
    <property type="match status" value="1"/>
</dbReference>
<dbReference type="PROSITE" id="PS50088">
    <property type="entry name" value="ANK_REPEAT"/>
    <property type="match status" value="2"/>
</dbReference>
<evidence type="ECO:0000259" key="3">
    <source>
        <dbReference type="Pfam" id="PF22939"/>
    </source>
</evidence>
<evidence type="ECO:0000313" key="6">
    <source>
        <dbReference type="Proteomes" id="UP000807469"/>
    </source>
</evidence>
<dbReference type="SUPFAM" id="SSF52540">
    <property type="entry name" value="P-loop containing nucleoside triphosphate hydrolases"/>
    <property type="match status" value="1"/>
</dbReference>
<accession>A0A9P5Z5R8</accession>
<evidence type="ECO:0000259" key="4">
    <source>
        <dbReference type="Pfam" id="PF24883"/>
    </source>
</evidence>
<evidence type="ECO:0000256" key="1">
    <source>
        <dbReference type="ARBA" id="ARBA00022737"/>
    </source>
</evidence>
<dbReference type="PROSITE" id="PS50297">
    <property type="entry name" value="ANK_REP_REGION"/>
    <property type="match status" value="2"/>
</dbReference>
<dbReference type="Gene3D" id="3.40.50.300">
    <property type="entry name" value="P-loop containing nucleotide triphosphate hydrolases"/>
    <property type="match status" value="1"/>
</dbReference>
<keyword evidence="1" id="KW-0677">Repeat</keyword>
<reference evidence="5" key="1">
    <citation type="submission" date="2020-11" db="EMBL/GenBank/DDBJ databases">
        <authorList>
            <consortium name="DOE Joint Genome Institute"/>
            <person name="Ahrendt S."/>
            <person name="Riley R."/>
            <person name="Andreopoulos W."/>
            <person name="Labutti K."/>
            <person name="Pangilinan J."/>
            <person name="Ruiz-Duenas F.J."/>
            <person name="Barrasa J.M."/>
            <person name="Sanchez-Garcia M."/>
            <person name="Camarero S."/>
            <person name="Miyauchi S."/>
            <person name="Serrano A."/>
            <person name="Linde D."/>
            <person name="Babiker R."/>
            <person name="Drula E."/>
            <person name="Ayuso-Fernandez I."/>
            <person name="Pacheco R."/>
            <person name="Padilla G."/>
            <person name="Ferreira P."/>
            <person name="Barriuso J."/>
            <person name="Kellner H."/>
            <person name="Castanera R."/>
            <person name="Alfaro M."/>
            <person name="Ramirez L."/>
            <person name="Pisabarro A.G."/>
            <person name="Kuo A."/>
            <person name="Tritt A."/>
            <person name="Lipzen A."/>
            <person name="He G."/>
            <person name="Yan M."/>
            <person name="Ng V."/>
            <person name="Cullen D."/>
            <person name="Martin F."/>
            <person name="Rosso M.-N."/>
            <person name="Henrissat B."/>
            <person name="Hibbett D."/>
            <person name="Martinez A.T."/>
            <person name="Grigoriev I.V."/>
        </authorList>
    </citation>
    <scope>NUCLEOTIDE SEQUENCE</scope>
    <source>
        <strain evidence="5">CIRM-BRFM 674</strain>
    </source>
</reference>
<feature type="domain" description="GPI inositol-deacylase winged helix" evidence="3">
    <location>
        <begin position="628"/>
        <end position="710"/>
    </location>
</feature>
<dbReference type="EMBL" id="MU155192">
    <property type="protein sequence ID" value="KAF9480554.1"/>
    <property type="molecule type" value="Genomic_DNA"/>
</dbReference>
<evidence type="ECO:0000256" key="2">
    <source>
        <dbReference type="PROSITE-ProRule" id="PRU00023"/>
    </source>
</evidence>
<dbReference type="InterPro" id="IPR036770">
    <property type="entry name" value="Ankyrin_rpt-contain_sf"/>
</dbReference>
<feature type="domain" description="Nephrocystin 3-like N-terminal" evidence="4">
    <location>
        <begin position="357"/>
        <end position="518"/>
    </location>
</feature>
<protein>
    <recommendedName>
        <fullName evidence="7">NACHT domain-containing protein</fullName>
    </recommendedName>
</protein>
<feature type="repeat" description="ANK" evidence="2">
    <location>
        <begin position="850"/>
        <end position="882"/>
    </location>
</feature>
<dbReference type="SUPFAM" id="SSF48403">
    <property type="entry name" value="Ankyrin repeat"/>
    <property type="match status" value="1"/>
</dbReference>
<dbReference type="InterPro" id="IPR056884">
    <property type="entry name" value="NPHP3-like_N"/>
</dbReference>
<dbReference type="Pfam" id="PF12796">
    <property type="entry name" value="Ank_2"/>
    <property type="match status" value="1"/>
</dbReference>
<dbReference type="OrthoDB" id="7464126at2759"/>
<organism evidence="5 6">
    <name type="scientific">Pholiota conissans</name>
    <dbReference type="NCBI Taxonomy" id="109636"/>
    <lineage>
        <taxon>Eukaryota</taxon>
        <taxon>Fungi</taxon>
        <taxon>Dikarya</taxon>
        <taxon>Basidiomycota</taxon>
        <taxon>Agaricomycotina</taxon>
        <taxon>Agaricomycetes</taxon>
        <taxon>Agaricomycetidae</taxon>
        <taxon>Agaricales</taxon>
        <taxon>Agaricineae</taxon>
        <taxon>Strophariaceae</taxon>
        <taxon>Pholiota</taxon>
    </lineage>
</organism>
<gene>
    <name evidence="5" type="ORF">BDN70DRAFT_856548</name>
</gene>
<dbReference type="AlphaFoldDB" id="A0A9P5Z5R8"/>
<feature type="non-terminal residue" evidence="5">
    <location>
        <position position="918"/>
    </location>
</feature>
<dbReference type="SMART" id="SM00248">
    <property type="entry name" value="ANK"/>
    <property type="match status" value="3"/>
</dbReference>
<dbReference type="PANTHER" id="PTHR10039:SF16">
    <property type="entry name" value="GPI INOSITOL-DEACYLASE"/>
    <property type="match status" value="1"/>
</dbReference>
<sequence>MANNKPPSPIPICAHLGSIEIVGDLDKNKREYFVNISVDEHFQQKSVKKPSLPAPRWEWPQNQQFLFHPSSTIKIKVYRESRARLATLKHSVGEYNGKVIELLESDALIDLEDKDGTTITPKVKVKLTLVPTSGDNFQTFMETISTNVSHLDNTGRAPAVLLALGRAFELTKAIMDIVSNAHPILKASWTVMSTVYGAVQQAQVVDDTIRDLAESLREMLGIATQCLDLKVIEGTTNVIEEIGRTSLKITSLVHEYTRLGFMRRAVTLQLSDNMKTRITQYQKSCDGLREKFKIRLILETNNVVKETKADMDKNNANIQRTLDTIQDDHLADRIWKWLSAPDSSKNYNEAREKHHADTCEWFLSGTWFREFDEKAGILWINGTAGCGKTILCSSIIEKIISLHTKKPSVACVYFFFDGRDSQQDFQQHDKLIRSLIRQLCAYCDGIPSALVQLYGQGHQQPRIRSLQDTLHLLLEGFDSVYIVIDSLDECIEREKMLLWIEQIISFNMSNLHMAVASRPERDINDTLRSLSTCFVDSVGEVDKDIAKYLDEELRLVKKWDEETREKVKAALRKGAQGMFRWVALQLLELKKCPSPRAVVTQLDSLPKGLFESYDRILSKIDKESDCVDTKNFLRWLCFSARPMTLKEVAETVVVDFSVEDEPRCELSQRYYDQRDVLEKCSGFVTESYGKIKLAHFSIKEYLLSKHLHDTVATSSFHLSSPEHSHFLISQACLVYILQFDKRPLKADLLYSFPLGMYAAEFWISHAHSSNVNKSDASLIWSLAKNLFTTKGNVLINWVRVCDLDKPYVAQNLDRTMIAAPLYYASLAGLPPIVRYLLDSEAVDVNAEGGDYYTALQAASFEGRHEIVELLLERGAEVNLQGGEYGNALQAASFRGHEVIIELLLAEGADVNAQGGKYG</sequence>
<feature type="repeat" description="ANK" evidence="2">
    <location>
        <begin position="883"/>
        <end position="915"/>
    </location>
</feature>
<name>A0A9P5Z5R8_9AGAR</name>
<dbReference type="Pfam" id="PF22939">
    <property type="entry name" value="WHD_GPIID"/>
    <property type="match status" value="1"/>
</dbReference>
<dbReference type="Proteomes" id="UP000807469">
    <property type="component" value="Unassembled WGS sequence"/>
</dbReference>
<dbReference type="InterPro" id="IPR054471">
    <property type="entry name" value="GPIID_WHD"/>
</dbReference>
<comment type="caution">
    <text evidence="5">The sequence shown here is derived from an EMBL/GenBank/DDBJ whole genome shotgun (WGS) entry which is preliminary data.</text>
</comment>
<keyword evidence="2" id="KW-0040">ANK repeat</keyword>
<proteinExistence type="predicted"/>